<evidence type="ECO:0000313" key="3">
    <source>
        <dbReference type="Proteomes" id="UP001596333"/>
    </source>
</evidence>
<evidence type="ECO:0000256" key="1">
    <source>
        <dbReference type="SAM" id="Phobius"/>
    </source>
</evidence>
<dbReference type="EMBL" id="JBHSXI010000015">
    <property type="protein sequence ID" value="MFC6889989.1"/>
    <property type="molecule type" value="Genomic_DNA"/>
</dbReference>
<evidence type="ECO:0000313" key="2">
    <source>
        <dbReference type="EMBL" id="MFC6889989.1"/>
    </source>
</evidence>
<dbReference type="Proteomes" id="UP001596333">
    <property type="component" value="Unassembled WGS sequence"/>
</dbReference>
<gene>
    <name evidence="2" type="ORF">ACFQEY_13350</name>
</gene>
<evidence type="ECO:0008006" key="4">
    <source>
        <dbReference type="Google" id="ProtNLM"/>
    </source>
</evidence>
<reference evidence="2 3" key="1">
    <citation type="journal article" date="2019" name="Int. J. Syst. Evol. Microbiol.">
        <title>The Global Catalogue of Microorganisms (GCM) 10K type strain sequencing project: providing services to taxonomists for standard genome sequencing and annotation.</title>
        <authorList>
            <consortium name="The Broad Institute Genomics Platform"/>
            <consortium name="The Broad Institute Genome Sequencing Center for Infectious Disease"/>
            <person name="Wu L."/>
            <person name="Ma J."/>
        </authorList>
    </citation>
    <scope>NUCLEOTIDE SEQUENCE [LARGE SCALE GENOMIC DNA]</scope>
    <source>
        <strain evidence="2 3">Y73</strain>
    </source>
</reference>
<keyword evidence="1" id="KW-0812">Transmembrane</keyword>
<protein>
    <recommendedName>
        <fullName evidence="4">PH domain-containing protein</fullName>
    </recommendedName>
</protein>
<dbReference type="AlphaFoldDB" id="A0ABD5UKV0"/>
<feature type="transmembrane region" description="Helical" evidence="1">
    <location>
        <begin position="6"/>
        <end position="29"/>
    </location>
</feature>
<keyword evidence="3" id="KW-1185">Reference proteome</keyword>
<name>A0ABD5UKV0_9EURY</name>
<sequence length="113" mass="13142">MGHVWNTVLAIVVASLIVPAGILTIDYGLRYGGIEYRVSDEGNAIVAYDRLFRTRLWRIEPWDETGLRVEQKPIRRWIDTSRVVGHSDREIRLPHLRYPESILNVFNRRASNV</sequence>
<keyword evidence="1" id="KW-1133">Transmembrane helix</keyword>
<keyword evidence="1" id="KW-0472">Membrane</keyword>
<dbReference type="RefSeq" id="WP_379769380.1">
    <property type="nucleotide sequence ID" value="NZ_JBHSXI010000015.1"/>
</dbReference>
<proteinExistence type="predicted"/>
<comment type="caution">
    <text evidence="2">The sequence shown here is derived from an EMBL/GenBank/DDBJ whole genome shotgun (WGS) entry which is preliminary data.</text>
</comment>
<organism evidence="2 3">
    <name type="scientific">Halorubrum trueperi</name>
    <dbReference type="NCBI Taxonomy" id="2004704"/>
    <lineage>
        <taxon>Archaea</taxon>
        <taxon>Methanobacteriati</taxon>
        <taxon>Methanobacteriota</taxon>
        <taxon>Stenosarchaea group</taxon>
        <taxon>Halobacteria</taxon>
        <taxon>Halobacteriales</taxon>
        <taxon>Haloferacaceae</taxon>
        <taxon>Halorubrum</taxon>
    </lineage>
</organism>
<accession>A0ABD5UKV0</accession>